<name>A0A4Q8AHV3_9MICO</name>
<evidence type="ECO:0000259" key="1">
    <source>
        <dbReference type="Pfam" id="PF00535"/>
    </source>
</evidence>
<accession>A0A4Q8AHV3</accession>
<keyword evidence="3" id="KW-1185">Reference proteome</keyword>
<dbReference type="Pfam" id="PF00535">
    <property type="entry name" value="Glycos_transf_2"/>
    <property type="match status" value="1"/>
</dbReference>
<sequence>MTAPAVSAVVPTHNRPDMMRRAVQSILDQGYQGHVEVIVVFDACEPVLPDVVVPGNRELKALVNDRSRGLAGGRNTGILAAEHDYVAFLDDDDYWMPDKLERQMAKFHEHPDSLLVGTAMIVDDGERTHERLVPSESISHREFLHDRLAGLHSSSFVFRRAALLGPIGLIDEDLPRSYGEDYDILLRTSAITDVVVVNEALVSVTWQGQSYFFGQWAAYAEALQYLLEKHPDFASSGPAIGRIESQIAFALAASGQRSEGARWARRAIAHSGRQTKAYLALAIAMRLTTANAVARTAARFGKGI</sequence>
<comment type="caution">
    <text evidence="2">The sequence shown here is derived from an EMBL/GenBank/DDBJ whole genome shotgun (WGS) entry which is preliminary data.</text>
</comment>
<dbReference type="GO" id="GO:0016740">
    <property type="term" value="F:transferase activity"/>
    <property type="evidence" value="ECO:0007669"/>
    <property type="project" value="UniProtKB-KW"/>
</dbReference>
<protein>
    <submittedName>
        <fullName evidence="2">Glycosyl transferase family 2</fullName>
    </submittedName>
</protein>
<dbReference type="Gene3D" id="3.90.550.10">
    <property type="entry name" value="Spore Coat Polysaccharide Biosynthesis Protein SpsA, Chain A"/>
    <property type="match status" value="1"/>
</dbReference>
<dbReference type="PANTHER" id="PTHR43685:SF11">
    <property type="entry name" value="GLYCOSYLTRANSFERASE TAGX-RELATED"/>
    <property type="match status" value="1"/>
</dbReference>
<reference evidence="2 3" key="1">
    <citation type="submission" date="2019-02" db="EMBL/GenBank/DDBJ databases">
        <title>Sequencing the genomes of 1000 actinobacteria strains.</title>
        <authorList>
            <person name="Klenk H.-P."/>
        </authorList>
    </citation>
    <scope>NUCLEOTIDE SEQUENCE [LARGE SCALE GENOMIC DNA]</scope>
    <source>
        <strain evidence="2 3">DSM 18319</strain>
    </source>
</reference>
<keyword evidence="2" id="KW-0808">Transferase</keyword>
<dbReference type="SUPFAM" id="SSF53448">
    <property type="entry name" value="Nucleotide-diphospho-sugar transferases"/>
    <property type="match status" value="1"/>
</dbReference>
<dbReference type="EMBL" id="SHLC01000001">
    <property type="protein sequence ID" value="RZU63982.1"/>
    <property type="molecule type" value="Genomic_DNA"/>
</dbReference>
<gene>
    <name evidence="2" type="ORF">EV379_0271</name>
</gene>
<organism evidence="2 3">
    <name type="scientific">Microterricola gilva</name>
    <dbReference type="NCBI Taxonomy" id="393267"/>
    <lineage>
        <taxon>Bacteria</taxon>
        <taxon>Bacillati</taxon>
        <taxon>Actinomycetota</taxon>
        <taxon>Actinomycetes</taxon>
        <taxon>Micrococcales</taxon>
        <taxon>Microbacteriaceae</taxon>
        <taxon>Microterricola</taxon>
    </lineage>
</organism>
<dbReference type="InterPro" id="IPR001173">
    <property type="entry name" value="Glyco_trans_2-like"/>
</dbReference>
<evidence type="ECO:0000313" key="2">
    <source>
        <dbReference type="EMBL" id="RZU63982.1"/>
    </source>
</evidence>
<dbReference type="InterPro" id="IPR029044">
    <property type="entry name" value="Nucleotide-diphossugar_trans"/>
</dbReference>
<dbReference type="AlphaFoldDB" id="A0A4Q8AHV3"/>
<dbReference type="CDD" id="cd00761">
    <property type="entry name" value="Glyco_tranf_GTA_type"/>
    <property type="match status" value="1"/>
</dbReference>
<proteinExistence type="predicted"/>
<evidence type="ECO:0000313" key="3">
    <source>
        <dbReference type="Proteomes" id="UP000291483"/>
    </source>
</evidence>
<dbReference type="RefSeq" id="WP_165397253.1">
    <property type="nucleotide sequence ID" value="NZ_SHLC01000001.1"/>
</dbReference>
<dbReference type="PANTHER" id="PTHR43685">
    <property type="entry name" value="GLYCOSYLTRANSFERASE"/>
    <property type="match status" value="1"/>
</dbReference>
<dbReference type="Proteomes" id="UP000291483">
    <property type="component" value="Unassembled WGS sequence"/>
</dbReference>
<dbReference type="InterPro" id="IPR050834">
    <property type="entry name" value="Glycosyltransf_2"/>
</dbReference>
<feature type="domain" description="Glycosyltransferase 2-like" evidence="1">
    <location>
        <begin position="7"/>
        <end position="162"/>
    </location>
</feature>